<dbReference type="SUPFAM" id="SSF53822">
    <property type="entry name" value="Periplasmic binding protein-like I"/>
    <property type="match status" value="1"/>
</dbReference>
<proteinExistence type="inferred from homology"/>
<dbReference type="STRING" id="526226.Gbro_2877"/>
<dbReference type="Gene3D" id="3.40.50.2300">
    <property type="match status" value="2"/>
</dbReference>
<name>D0L9S4_GORB4</name>
<accession>D0L9S4</accession>
<dbReference type="KEGG" id="gbr:Gbro_2877"/>
<dbReference type="CDD" id="cd06342">
    <property type="entry name" value="PBP1_ABC_LIVBP-like"/>
    <property type="match status" value="1"/>
</dbReference>
<reference evidence="4 5" key="2">
    <citation type="journal article" date="2010" name="Stand. Genomic Sci.">
        <title>Complete genome sequence of Gordonia bronchialis type strain (3410).</title>
        <authorList>
            <person name="Ivanova N."/>
            <person name="Sikorski J."/>
            <person name="Jando M."/>
            <person name="Lapidus A."/>
            <person name="Nolan M."/>
            <person name="Lucas S."/>
            <person name="Del Rio T.G."/>
            <person name="Tice H."/>
            <person name="Copeland A."/>
            <person name="Cheng J.F."/>
            <person name="Chen F."/>
            <person name="Bruce D."/>
            <person name="Goodwin L."/>
            <person name="Pitluck S."/>
            <person name="Mavromatis K."/>
            <person name="Ovchinnikova G."/>
            <person name="Pati A."/>
            <person name="Chen A."/>
            <person name="Palaniappan K."/>
            <person name="Land M."/>
            <person name="Hauser L."/>
            <person name="Chang Y.J."/>
            <person name="Jeffries C.D."/>
            <person name="Chain P."/>
            <person name="Saunders E."/>
            <person name="Han C."/>
            <person name="Detter J.C."/>
            <person name="Brettin T."/>
            <person name="Rohde M."/>
            <person name="Goker M."/>
            <person name="Bristow J."/>
            <person name="Eisen J.A."/>
            <person name="Markowitz V."/>
            <person name="Hugenholtz P."/>
            <person name="Klenk H.P."/>
            <person name="Kyrpides N.C."/>
        </authorList>
    </citation>
    <scope>NUCLEOTIDE SEQUENCE [LARGE SCALE GENOMIC DNA]</scope>
    <source>
        <strain evidence="5">ATCC 25592 / DSM 43247 / BCRC 13721 / JCM 3198 / KCTC 3076 / NBRC 16047 / NCTC 10667</strain>
    </source>
</reference>
<dbReference type="InterPro" id="IPR028081">
    <property type="entry name" value="Leu-bd"/>
</dbReference>
<dbReference type="AlphaFoldDB" id="D0L9S4"/>
<keyword evidence="2" id="KW-0732">Signal</keyword>
<dbReference type="EMBL" id="CP001802">
    <property type="protein sequence ID" value="ACY22089.1"/>
    <property type="molecule type" value="Genomic_DNA"/>
</dbReference>
<sequence>MVSSSQPAKGRRRKLLWAALVAGVLAVALLAVVGVSVFRSNGESNASSTDGALPGTFVPLTEINADGSVAAHDENQALDPRGSGHATCPVTTIAWAGPLSGERTERASGMRNGVGLAVSAHNEANPGCQVRLREFDTEGTPERAAQLPAGILGDPSVVGLVGPWTSGEAFAMGPALNTAGLVFASPSATSPKLVQSGWRTFFRGTITDQDLGVAAANHMSKTRRFNKVCVVGNDSDSSSDLAPTVAANLGQAAAVGCVLTVTRGANDYSEQVSRIKQIAPDAVFYAGTYLEASALVRQLRAAAVTSVFLAGPDSVYNPRFPATAGPAASRSLVTCPCGPATPKFSAAYRDKFQQEPFVFASEPYDLATIMLAAIDSGVTTRAAMADYFRRYSGSGMARDYQWSANGELTFPRAWVFEVS</sequence>
<dbReference type="HOGENOM" id="CLU_027128_6_0_11"/>
<dbReference type="PANTHER" id="PTHR47151">
    <property type="entry name" value="LEU/ILE/VAL-BINDING ABC TRANSPORTER SUBUNIT"/>
    <property type="match status" value="1"/>
</dbReference>
<evidence type="ECO:0000259" key="3">
    <source>
        <dbReference type="Pfam" id="PF13458"/>
    </source>
</evidence>
<dbReference type="RefSeq" id="WP_012834605.1">
    <property type="nucleotide sequence ID" value="NC_013441.1"/>
</dbReference>
<reference evidence="5" key="1">
    <citation type="submission" date="2009-10" db="EMBL/GenBank/DDBJ databases">
        <title>The complete chromosome of Gordonia bronchialis DSM 43247.</title>
        <authorList>
            <consortium name="US DOE Joint Genome Institute (JGI-PGF)"/>
            <person name="Lucas S."/>
            <person name="Copeland A."/>
            <person name="Lapidus A."/>
            <person name="Glavina del Rio T."/>
            <person name="Dalin E."/>
            <person name="Tice H."/>
            <person name="Bruce D."/>
            <person name="Goodwin L."/>
            <person name="Pitluck S."/>
            <person name="Kyrpides N."/>
            <person name="Mavromatis K."/>
            <person name="Ivanova N."/>
            <person name="Ovchinnikova G."/>
            <person name="Saunders E."/>
            <person name="Brettin T."/>
            <person name="Detter J.C."/>
            <person name="Han C."/>
            <person name="Larimer F."/>
            <person name="Land M."/>
            <person name="Hauser L."/>
            <person name="Markowitz V."/>
            <person name="Cheng J.-F."/>
            <person name="Hugenholtz P."/>
            <person name="Woyke T."/>
            <person name="Wu D."/>
            <person name="Jando M."/>
            <person name="Schneider S."/>
            <person name="Goeker M."/>
            <person name="Klenk H.-P."/>
            <person name="Eisen J.A."/>
        </authorList>
    </citation>
    <scope>NUCLEOTIDE SEQUENCE [LARGE SCALE GENOMIC DNA]</scope>
    <source>
        <strain evidence="5">ATCC 25592 / DSM 43247 / BCRC 13721 / JCM 3198 / KCTC 3076 / NBRC 16047 / NCTC 10667</strain>
    </source>
</reference>
<dbReference type="InterPro" id="IPR028082">
    <property type="entry name" value="Peripla_BP_I"/>
</dbReference>
<evidence type="ECO:0000256" key="1">
    <source>
        <dbReference type="ARBA" id="ARBA00010062"/>
    </source>
</evidence>
<evidence type="ECO:0000313" key="5">
    <source>
        <dbReference type="Proteomes" id="UP000001219"/>
    </source>
</evidence>
<protein>
    <submittedName>
        <fullName evidence="4">Extracellular ligand-binding receptor</fullName>
    </submittedName>
</protein>
<dbReference type="eggNOG" id="COG0683">
    <property type="taxonomic scope" value="Bacteria"/>
</dbReference>
<evidence type="ECO:0000313" key="4">
    <source>
        <dbReference type="EMBL" id="ACY22089.1"/>
    </source>
</evidence>
<evidence type="ECO:0000256" key="2">
    <source>
        <dbReference type="ARBA" id="ARBA00022729"/>
    </source>
</evidence>
<feature type="domain" description="Leucine-binding protein" evidence="3">
    <location>
        <begin position="92"/>
        <end position="417"/>
    </location>
</feature>
<organism evidence="4 5">
    <name type="scientific">Gordonia bronchialis (strain ATCC 25592 / DSM 43247 / BCRC 13721 / JCM 3198 / KCTC 3076 / NBRC 16047 / NCTC 10667)</name>
    <name type="common">Rhodococcus bronchialis</name>
    <dbReference type="NCBI Taxonomy" id="526226"/>
    <lineage>
        <taxon>Bacteria</taxon>
        <taxon>Bacillati</taxon>
        <taxon>Actinomycetota</taxon>
        <taxon>Actinomycetes</taxon>
        <taxon>Mycobacteriales</taxon>
        <taxon>Gordoniaceae</taxon>
        <taxon>Gordonia</taxon>
    </lineage>
</organism>
<dbReference type="PANTHER" id="PTHR47151:SF2">
    <property type="entry name" value="AMINO ACID BINDING PROTEIN"/>
    <property type="match status" value="1"/>
</dbReference>
<dbReference type="Pfam" id="PF13458">
    <property type="entry name" value="Peripla_BP_6"/>
    <property type="match status" value="1"/>
</dbReference>
<keyword evidence="5" id="KW-1185">Reference proteome</keyword>
<dbReference type="Proteomes" id="UP000001219">
    <property type="component" value="Chromosome"/>
</dbReference>
<comment type="similarity">
    <text evidence="1">Belongs to the leucine-binding protein family.</text>
</comment>
<keyword evidence="4" id="KW-0675">Receptor</keyword>
<gene>
    <name evidence="4" type="ordered locus">Gbro_2877</name>
</gene>